<dbReference type="PROSITE" id="PS51471">
    <property type="entry name" value="FE2OG_OXY"/>
    <property type="match status" value="1"/>
</dbReference>
<protein>
    <submittedName>
        <fullName evidence="4">Related to Oxidoreductase</fullName>
    </submittedName>
</protein>
<dbReference type="InterPro" id="IPR026992">
    <property type="entry name" value="DIOX_N"/>
</dbReference>
<feature type="region of interest" description="Disordered" evidence="2">
    <location>
        <begin position="1"/>
        <end position="29"/>
    </location>
</feature>
<evidence type="ECO:0000256" key="1">
    <source>
        <dbReference type="RuleBase" id="RU003682"/>
    </source>
</evidence>
<sequence length="427" mass="47388">MASTAVPSASEPLAGLHTTNDVSPSKISTQQSLSSLPDYHLDYSLWEPHEPNSISSRQFVSSLRRAMVGVGFFYLHNTPLSTKRSVMFDLVSRFFALPLEDRLAIDMDKSHHFRGYCKFGDERTLAKQDLRDQVDYGPEVKAIADKELVEKWPFLNLYGPNQFVQDSICDGHRSIVLDWFATAECISNELTRAIELALGVDEGELAQYLTGKSSAERKQNVAPDPTLERLGPLPYARMKTIRYPTGRTVDGITRTDPNSTQGVGAHKDSGWLTLLAPSAEVGGLEAQDFYGYWLSVPHVDGSIIVNFGQQVEFLTNGIVQAATHRVISNPSGTKDRYSVAFFSSPALNSFLEPLDSTRFSRELVEEWKSAEEKRGGKGSVKSDVPKGDLWGRRGEAFGWINWRGLVRSHPGVVAAFYHHLCESALSS</sequence>
<dbReference type="InterPro" id="IPR005123">
    <property type="entry name" value="Oxoglu/Fe-dep_dioxygenase_dom"/>
</dbReference>
<name>A0A077QZZ4_9BASI</name>
<dbReference type="EMBL" id="HG529527">
    <property type="protein sequence ID" value="CDI52092.1"/>
    <property type="molecule type" value="Genomic_DNA"/>
</dbReference>
<evidence type="ECO:0000256" key="2">
    <source>
        <dbReference type="SAM" id="MobiDB-lite"/>
    </source>
</evidence>
<dbReference type="PANTHER" id="PTHR47990">
    <property type="entry name" value="2-OXOGLUTARATE (2OG) AND FE(II)-DEPENDENT OXYGENASE SUPERFAMILY PROTEIN-RELATED"/>
    <property type="match status" value="1"/>
</dbReference>
<dbReference type="Gene3D" id="2.60.120.330">
    <property type="entry name" value="B-lactam Antibiotic, Isopenicillin N Synthase, Chain"/>
    <property type="match status" value="1"/>
</dbReference>
<evidence type="ECO:0000259" key="3">
    <source>
        <dbReference type="PROSITE" id="PS51471"/>
    </source>
</evidence>
<keyword evidence="1" id="KW-0479">Metal-binding</keyword>
<accession>A0A077QZZ4</accession>
<dbReference type="InterPro" id="IPR050231">
    <property type="entry name" value="Iron_ascorbate_oxido_reductase"/>
</dbReference>
<dbReference type="Pfam" id="PF14226">
    <property type="entry name" value="DIOX_N"/>
    <property type="match status" value="1"/>
</dbReference>
<dbReference type="Pfam" id="PF03171">
    <property type="entry name" value="2OG-FeII_Oxy"/>
    <property type="match status" value="1"/>
</dbReference>
<keyword evidence="1" id="KW-0408">Iron</keyword>
<keyword evidence="1" id="KW-0560">Oxidoreductase</keyword>
<feature type="compositionally biased region" description="Polar residues" evidence="2">
    <location>
        <begin position="17"/>
        <end position="29"/>
    </location>
</feature>
<organism evidence="4">
    <name type="scientific">Melanopsichium pennsylvanicum 4</name>
    <dbReference type="NCBI Taxonomy" id="1398559"/>
    <lineage>
        <taxon>Eukaryota</taxon>
        <taxon>Fungi</taxon>
        <taxon>Dikarya</taxon>
        <taxon>Basidiomycota</taxon>
        <taxon>Ustilaginomycotina</taxon>
        <taxon>Ustilaginomycetes</taxon>
        <taxon>Ustilaginales</taxon>
        <taxon>Ustilaginaceae</taxon>
        <taxon>Melanopsichium</taxon>
    </lineage>
</organism>
<proteinExistence type="inferred from homology"/>
<dbReference type="GO" id="GO:0016491">
    <property type="term" value="F:oxidoreductase activity"/>
    <property type="evidence" value="ECO:0007669"/>
    <property type="project" value="UniProtKB-KW"/>
</dbReference>
<feature type="domain" description="Fe2OG dioxygenase" evidence="3">
    <location>
        <begin position="234"/>
        <end position="345"/>
    </location>
</feature>
<comment type="similarity">
    <text evidence="1">Belongs to the iron/ascorbate-dependent oxidoreductase family.</text>
</comment>
<dbReference type="InterPro" id="IPR044861">
    <property type="entry name" value="IPNS-like_FE2OG_OXY"/>
</dbReference>
<dbReference type="InterPro" id="IPR027443">
    <property type="entry name" value="IPNS-like_sf"/>
</dbReference>
<dbReference type="SUPFAM" id="SSF51197">
    <property type="entry name" value="Clavaminate synthase-like"/>
    <property type="match status" value="1"/>
</dbReference>
<dbReference type="GO" id="GO:0046872">
    <property type="term" value="F:metal ion binding"/>
    <property type="evidence" value="ECO:0007669"/>
    <property type="project" value="UniProtKB-KW"/>
</dbReference>
<reference evidence="4" key="1">
    <citation type="journal article" date="2014" name="Genome Biol. Evol.">
        <title>Gene Loss Rather Than Gene Gain Is Associated with a Host Jump from Monocots to Dicots in the Smut Fungus Melanopsichium pennsylvanicum.</title>
        <authorList>
            <person name="Sharma R."/>
            <person name="Mishra B."/>
            <person name="Runge F."/>
            <person name="Thines M."/>
        </authorList>
    </citation>
    <scope>NUCLEOTIDE SEQUENCE</scope>
    <source>
        <strain evidence="4">4</strain>
    </source>
</reference>
<dbReference type="AlphaFoldDB" id="A0A077QZZ4"/>
<evidence type="ECO:0000313" key="4">
    <source>
        <dbReference type="EMBL" id="CDI52092.1"/>
    </source>
</evidence>